<dbReference type="PANTHER" id="PTHR10357:SF179">
    <property type="entry name" value="NEUTRAL AND BASIC AMINO ACID TRANSPORT PROTEIN RBAT"/>
    <property type="match status" value="1"/>
</dbReference>
<feature type="domain" description="Glycosyl hydrolase family 13 catalytic" evidence="1">
    <location>
        <begin position="56"/>
        <end position="100"/>
    </location>
</feature>
<dbReference type="InterPro" id="IPR017853">
    <property type="entry name" value="GH"/>
</dbReference>
<name>T0YCR7_9ZZZZ</name>
<dbReference type="AlphaFoldDB" id="T0YCR7"/>
<protein>
    <submittedName>
        <fullName evidence="2">Secreted protein containing Glycosyl hydrolase, family 13, catalytic region domain protein</fullName>
        <ecNumber evidence="2">3.2.1.-</ecNumber>
    </submittedName>
</protein>
<reference evidence="2" key="2">
    <citation type="journal article" date="2014" name="ISME J.">
        <title>Microbial stratification in low pH oxic and suboxic macroscopic growths along an acid mine drainage.</title>
        <authorList>
            <person name="Mendez-Garcia C."/>
            <person name="Mesa V."/>
            <person name="Sprenger R.R."/>
            <person name="Richter M."/>
            <person name="Diez M.S."/>
            <person name="Solano J."/>
            <person name="Bargiela R."/>
            <person name="Golyshina O.V."/>
            <person name="Manteca A."/>
            <person name="Ramos J.L."/>
            <person name="Gallego J.R."/>
            <person name="Llorente I."/>
            <person name="Martins Dos Santos V.A."/>
            <person name="Jensen O.N."/>
            <person name="Pelaez A.I."/>
            <person name="Sanchez J."/>
            <person name="Ferrer M."/>
        </authorList>
    </citation>
    <scope>NUCLEOTIDE SEQUENCE</scope>
</reference>
<dbReference type="Pfam" id="PF00128">
    <property type="entry name" value="Alpha-amylase"/>
    <property type="match status" value="1"/>
</dbReference>
<evidence type="ECO:0000313" key="2">
    <source>
        <dbReference type="EMBL" id="EQD30928.1"/>
    </source>
</evidence>
<keyword evidence="2" id="KW-0326">Glycosidase</keyword>
<dbReference type="PANTHER" id="PTHR10357">
    <property type="entry name" value="ALPHA-AMYLASE FAMILY MEMBER"/>
    <property type="match status" value="1"/>
</dbReference>
<dbReference type="GO" id="GO:0009313">
    <property type="term" value="P:oligosaccharide catabolic process"/>
    <property type="evidence" value="ECO:0007669"/>
    <property type="project" value="TreeGrafter"/>
</dbReference>
<sequence>MQEFTTMRIRSASSLILAALLALSVGAIPAALAQPPVVTAPPTLGAPAPSGVYYEIFVRSFYDTNGDGIGDLNGVTAKLPYLKALGVSGIWLMPIFPSPS</sequence>
<feature type="non-terminal residue" evidence="2">
    <location>
        <position position="100"/>
    </location>
</feature>
<accession>T0YCR7</accession>
<gene>
    <name evidence="2" type="ORF">B2A_13913</name>
</gene>
<dbReference type="Gene3D" id="3.20.20.80">
    <property type="entry name" value="Glycosidases"/>
    <property type="match status" value="1"/>
</dbReference>
<dbReference type="EMBL" id="AUZZ01010087">
    <property type="protein sequence ID" value="EQD30928.1"/>
    <property type="molecule type" value="Genomic_DNA"/>
</dbReference>
<dbReference type="GO" id="GO:0004556">
    <property type="term" value="F:alpha-amylase activity"/>
    <property type="evidence" value="ECO:0007669"/>
    <property type="project" value="TreeGrafter"/>
</dbReference>
<keyword evidence="2" id="KW-0378">Hydrolase</keyword>
<comment type="caution">
    <text evidence="2">The sequence shown here is derived from an EMBL/GenBank/DDBJ whole genome shotgun (WGS) entry which is preliminary data.</text>
</comment>
<dbReference type="InterPro" id="IPR006047">
    <property type="entry name" value="GH13_cat_dom"/>
</dbReference>
<organism evidence="2">
    <name type="scientific">mine drainage metagenome</name>
    <dbReference type="NCBI Taxonomy" id="410659"/>
    <lineage>
        <taxon>unclassified sequences</taxon>
        <taxon>metagenomes</taxon>
        <taxon>ecological metagenomes</taxon>
    </lineage>
</organism>
<proteinExistence type="predicted"/>
<dbReference type="EC" id="3.2.1.-" evidence="2"/>
<dbReference type="SUPFAM" id="SSF51445">
    <property type="entry name" value="(Trans)glycosidases"/>
    <property type="match status" value="1"/>
</dbReference>
<evidence type="ECO:0000259" key="1">
    <source>
        <dbReference type="Pfam" id="PF00128"/>
    </source>
</evidence>
<reference evidence="2" key="1">
    <citation type="submission" date="2013-08" db="EMBL/GenBank/DDBJ databases">
        <authorList>
            <person name="Mendez C."/>
            <person name="Richter M."/>
            <person name="Ferrer M."/>
            <person name="Sanchez J."/>
        </authorList>
    </citation>
    <scope>NUCLEOTIDE SEQUENCE</scope>
</reference>